<evidence type="ECO:0000256" key="5">
    <source>
        <dbReference type="ARBA" id="ARBA00022670"/>
    </source>
</evidence>
<evidence type="ECO:0000256" key="9">
    <source>
        <dbReference type="RuleBase" id="RU362042"/>
    </source>
</evidence>
<dbReference type="PRINTS" id="PR00727">
    <property type="entry name" value="LEADERPTASE"/>
</dbReference>
<reference evidence="12" key="1">
    <citation type="submission" date="2012-06" db="EMBL/GenBank/DDBJ databases">
        <title>Complete sequence of chromosome of Desulfomonile tiedjei DSM 6799.</title>
        <authorList>
            <person name="Lucas S."/>
            <person name="Copeland A."/>
            <person name="Lapidus A."/>
            <person name="Glavina del Rio T."/>
            <person name="Dalin E."/>
            <person name="Tice H."/>
            <person name="Bruce D."/>
            <person name="Goodwin L."/>
            <person name="Pitluck S."/>
            <person name="Peters L."/>
            <person name="Ovchinnikova G."/>
            <person name="Zeytun A."/>
            <person name="Lu M."/>
            <person name="Kyrpides N."/>
            <person name="Mavromatis K."/>
            <person name="Ivanova N."/>
            <person name="Brettin T."/>
            <person name="Detter J.C."/>
            <person name="Han C."/>
            <person name="Larimer F."/>
            <person name="Land M."/>
            <person name="Hauser L."/>
            <person name="Markowitz V."/>
            <person name="Cheng J.-F."/>
            <person name="Hugenholtz P."/>
            <person name="Woyke T."/>
            <person name="Wu D."/>
            <person name="Spring S."/>
            <person name="Schroeder M."/>
            <person name="Brambilla E."/>
            <person name="Klenk H.-P."/>
            <person name="Eisen J.A."/>
        </authorList>
    </citation>
    <scope>NUCLEOTIDE SEQUENCE [LARGE SCALE GENOMIC DNA]</scope>
    <source>
        <strain evidence="12">ATCC 49306 / DSM 6799 / DCB-1</strain>
    </source>
</reference>
<feature type="transmembrane region" description="Helical" evidence="8">
    <location>
        <begin position="23"/>
        <end position="45"/>
    </location>
</feature>
<dbReference type="PANTHER" id="PTHR43390">
    <property type="entry name" value="SIGNAL PEPTIDASE I"/>
    <property type="match status" value="1"/>
</dbReference>
<evidence type="ECO:0000313" key="12">
    <source>
        <dbReference type="Proteomes" id="UP000006055"/>
    </source>
</evidence>
<dbReference type="PANTHER" id="PTHR43390:SF1">
    <property type="entry name" value="CHLOROPLAST PROCESSING PEPTIDASE"/>
    <property type="match status" value="1"/>
</dbReference>
<keyword evidence="6 8" id="KW-0378">Hydrolase</keyword>
<dbReference type="PATRIC" id="fig|706587.4.peg.4674"/>
<evidence type="ECO:0000256" key="6">
    <source>
        <dbReference type="ARBA" id="ARBA00022801"/>
    </source>
</evidence>
<dbReference type="RefSeq" id="WP_014811886.1">
    <property type="nucleotide sequence ID" value="NC_018025.1"/>
</dbReference>
<evidence type="ECO:0000256" key="3">
    <source>
        <dbReference type="ARBA" id="ARBA00013208"/>
    </source>
</evidence>
<dbReference type="InterPro" id="IPR019533">
    <property type="entry name" value="Peptidase_S26"/>
</dbReference>
<dbReference type="GO" id="GO:0004252">
    <property type="term" value="F:serine-type endopeptidase activity"/>
    <property type="evidence" value="ECO:0007669"/>
    <property type="project" value="InterPro"/>
</dbReference>
<dbReference type="InterPro" id="IPR019758">
    <property type="entry name" value="Pept_S26A_signal_pept_1_CS"/>
</dbReference>
<dbReference type="PROSITE" id="PS00760">
    <property type="entry name" value="SPASE_I_2"/>
    <property type="match status" value="1"/>
</dbReference>
<feature type="domain" description="Peptidase S26" evidence="10">
    <location>
        <begin position="21"/>
        <end position="196"/>
    </location>
</feature>
<evidence type="ECO:0000256" key="4">
    <source>
        <dbReference type="ARBA" id="ARBA00019232"/>
    </source>
</evidence>
<sequence length="214" mass="24788">MRAKPEKAIVTQEKPTRTIFQEYAEAFVVAVILAIIIRAVLVQAFKIPSSSMEPTLLVGDHILVNKFIYGLRIPFTDERWPRFKDPKRGDVIVFIYPEDRTKDFIKRVVAVGGETIEIQNKKVLINGKEPPEHYGHFFSNVMLPGDMNPRDNMPPVKVPEGTVFVMGDNRDFSHDSRFWGFVPIEDIKGEAFIIYYSGKDFEQVRWNRFLKIIR</sequence>
<dbReference type="Pfam" id="PF10502">
    <property type="entry name" value="Peptidase_S26"/>
    <property type="match status" value="1"/>
</dbReference>
<evidence type="ECO:0000256" key="8">
    <source>
        <dbReference type="RuleBase" id="RU003993"/>
    </source>
</evidence>
<comment type="similarity">
    <text evidence="2 9">Belongs to the peptidase S26 family.</text>
</comment>
<gene>
    <name evidence="11" type="ordered locus">Desti_4124</name>
</gene>
<keyword evidence="8" id="KW-1133">Transmembrane helix</keyword>
<dbReference type="PROSITE" id="PS00761">
    <property type="entry name" value="SPASE_I_3"/>
    <property type="match status" value="1"/>
</dbReference>
<evidence type="ECO:0000256" key="7">
    <source>
        <dbReference type="PIRSR" id="PIRSR600223-1"/>
    </source>
</evidence>
<feature type="active site" evidence="7">
    <location>
        <position position="51"/>
    </location>
</feature>
<dbReference type="AlphaFoldDB" id="I4CB21"/>
<dbReference type="EMBL" id="CP003360">
    <property type="protein sequence ID" value="AFM26762.1"/>
    <property type="molecule type" value="Genomic_DNA"/>
</dbReference>
<dbReference type="SUPFAM" id="SSF51306">
    <property type="entry name" value="LexA/Signal peptidase"/>
    <property type="match status" value="1"/>
</dbReference>
<keyword evidence="5 8" id="KW-0645">Protease</keyword>
<dbReference type="InterPro" id="IPR000223">
    <property type="entry name" value="Pept_S26A_signal_pept_1"/>
</dbReference>
<dbReference type="InterPro" id="IPR036286">
    <property type="entry name" value="LexA/Signal_pep-like_sf"/>
</dbReference>
<dbReference type="GO" id="GO:0006465">
    <property type="term" value="P:signal peptide processing"/>
    <property type="evidence" value="ECO:0007669"/>
    <property type="project" value="InterPro"/>
</dbReference>
<dbReference type="PROSITE" id="PS00501">
    <property type="entry name" value="SPASE_I_1"/>
    <property type="match status" value="1"/>
</dbReference>
<keyword evidence="8" id="KW-0812">Transmembrane</keyword>
<comment type="subcellular location">
    <subcellularLocation>
        <location evidence="9">Membrane</location>
        <topology evidence="9">Single-pass type II membrane protein</topology>
    </subcellularLocation>
</comment>
<comment type="catalytic activity">
    <reaction evidence="1 8">
        <text>Cleavage of hydrophobic, N-terminal signal or leader sequences from secreted and periplasmic proteins.</text>
        <dbReference type="EC" id="3.4.21.89"/>
    </reaction>
</comment>
<evidence type="ECO:0000259" key="10">
    <source>
        <dbReference type="Pfam" id="PF10502"/>
    </source>
</evidence>
<protein>
    <recommendedName>
        <fullName evidence="4 8">Signal peptidase I</fullName>
        <ecNumber evidence="3 8">3.4.21.89</ecNumber>
    </recommendedName>
</protein>
<keyword evidence="12" id="KW-1185">Reference proteome</keyword>
<evidence type="ECO:0000256" key="1">
    <source>
        <dbReference type="ARBA" id="ARBA00000677"/>
    </source>
</evidence>
<dbReference type="HOGENOM" id="CLU_028723_1_3_7"/>
<accession>I4CB21</accession>
<dbReference type="OrthoDB" id="9815782at2"/>
<dbReference type="InterPro" id="IPR019756">
    <property type="entry name" value="Pept_S26A_signal_pept_1_Ser-AS"/>
</dbReference>
<evidence type="ECO:0000256" key="2">
    <source>
        <dbReference type="ARBA" id="ARBA00009370"/>
    </source>
</evidence>
<dbReference type="InterPro" id="IPR019757">
    <property type="entry name" value="Pept_S26A_signal_pept_1_Lys-AS"/>
</dbReference>
<dbReference type="CDD" id="cd06530">
    <property type="entry name" value="S26_SPase_I"/>
    <property type="match status" value="1"/>
</dbReference>
<proteinExistence type="inferred from homology"/>
<dbReference type="GO" id="GO:0016020">
    <property type="term" value="C:membrane"/>
    <property type="evidence" value="ECO:0007669"/>
    <property type="project" value="UniProtKB-SubCell"/>
</dbReference>
<dbReference type="Gene3D" id="2.10.109.10">
    <property type="entry name" value="Umud Fragment, subunit A"/>
    <property type="match status" value="1"/>
</dbReference>
<dbReference type="Proteomes" id="UP000006055">
    <property type="component" value="Chromosome"/>
</dbReference>
<dbReference type="eggNOG" id="COG0681">
    <property type="taxonomic scope" value="Bacteria"/>
</dbReference>
<dbReference type="NCBIfam" id="TIGR02227">
    <property type="entry name" value="sigpep_I_bact"/>
    <property type="match status" value="1"/>
</dbReference>
<dbReference type="GO" id="GO:0009003">
    <property type="term" value="F:signal peptidase activity"/>
    <property type="evidence" value="ECO:0007669"/>
    <property type="project" value="UniProtKB-EC"/>
</dbReference>
<name>I4CB21_DESTA</name>
<dbReference type="KEGG" id="dti:Desti_4124"/>
<dbReference type="STRING" id="706587.Desti_4124"/>
<keyword evidence="8" id="KW-0472">Membrane</keyword>
<dbReference type="EC" id="3.4.21.89" evidence="3 8"/>
<evidence type="ECO:0000313" key="11">
    <source>
        <dbReference type="EMBL" id="AFM26762.1"/>
    </source>
</evidence>
<feature type="active site" evidence="7">
    <location>
        <position position="106"/>
    </location>
</feature>
<organism evidence="11 12">
    <name type="scientific">Desulfomonile tiedjei (strain ATCC 49306 / DSM 6799 / DCB-1)</name>
    <dbReference type="NCBI Taxonomy" id="706587"/>
    <lineage>
        <taxon>Bacteria</taxon>
        <taxon>Pseudomonadati</taxon>
        <taxon>Thermodesulfobacteriota</taxon>
        <taxon>Desulfomonilia</taxon>
        <taxon>Desulfomonilales</taxon>
        <taxon>Desulfomonilaceae</taxon>
        <taxon>Desulfomonile</taxon>
    </lineage>
</organism>